<accession>A0A5E4YNI4</accession>
<feature type="coiled-coil region" evidence="1">
    <location>
        <begin position="276"/>
        <end position="303"/>
    </location>
</feature>
<evidence type="ECO:0000313" key="4">
    <source>
        <dbReference type="Proteomes" id="UP000384354"/>
    </source>
</evidence>
<dbReference type="EMBL" id="CABPSL010000029">
    <property type="protein sequence ID" value="VVE50077.1"/>
    <property type="molecule type" value="Genomic_DNA"/>
</dbReference>
<feature type="region of interest" description="Disordered" evidence="2">
    <location>
        <begin position="242"/>
        <end position="276"/>
    </location>
</feature>
<name>A0A5E4YNI4_9BURK</name>
<evidence type="ECO:0000313" key="3">
    <source>
        <dbReference type="EMBL" id="VVE50077.1"/>
    </source>
</evidence>
<protein>
    <recommendedName>
        <fullName evidence="5">Plasmid replication/partition related protein</fullName>
    </recommendedName>
</protein>
<organism evidence="3 4">
    <name type="scientific">Pandoraea cepalis</name>
    <dbReference type="NCBI Taxonomy" id="2508294"/>
    <lineage>
        <taxon>Bacteria</taxon>
        <taxon>Pseudomonadati</taxon>
        <taxon>Pseudomonadota</taxon>
        <taxon>Betaproteobacteria</taxon>
        <taxon>Burkholderiales</taxon>
        <taxon>Burkholderiaceae</taxon>
        <taxon>Pandoraea</taxon>
    </lineage>
</organism>
<evidence type="ECO:0000256" key="2">
    <source>
        <dbReference type="SAM" id="MobiDB-lite"/>
    </source>
</evidence>
<proteinExistence type="predicted"/>
<keyword evidence="1" id="KW-0175">Coiled coil</keyword>
<evidence type="ECO:0008006" key="5">
    <source>
        <dbReference type="Google" id="ProtNLM"/>
    </source>
</evidence>
<dbReference type="Proteomes" id="UP000384354">
    <property type="component" value="Unassembled WGS sequence"/>
</dbReference>
<dbReference type="AlphaFoldDB" id="A0A5E4YNI4"/>
<reference evidence="3 4" key="1">
    <citation type="submission" date="2019-08" db="EMBL/GenBank/DDBJ databases">
        <authorList>
            <person name="Peeters C."/>
        </authorList>
    </citation>
    <scope>NUCLEOTIDE SEQUENCE [LARGE SCALE GENOMIC DNA]</scope>
    <source>
        <strain evidence="3 4">LMG 31106</strain>
    </source>
</reference>
<feature type="compositionally biased region" description="Low complexity" evidence="2">
    <location>
        <begin position="136"/>
        <end position="152"/>
    </location>
</feature>
<gene>
    <name evidence="3" type="ORF">PCE31106_04612</name>
</gene>
<sequence>MPTFRVVPQPAAPGAAASSQKSMTVQINEELKAYIDPLTPDEYAALEQSLLAEGCRDALVLWGDVLVDGHNRYAICRKHNIEFRTVQNLSFKSMDDVRLWMIDNHLGRRSVSDYQRGVLALRKKTILEARTGSDNPAQAEAPPAASASDAAEAMGTNASIPAHTMALTRAALARAARLSSNTLGQIEQIHTAAAPELVDAVKRGEVSINAAAAVSTLPQAAQVAAVVAGKQELRELARQVREARPVKPRKRKDDEIADEDDGTPPWDTTAEPTDELTRLSKELKAMTAERDALKKRVAHLTIALAEARAGK</sequence>
<feature type="region of interest" description="Disordered" evidence="2">
    <location>
        <begin position="130"/>
        <end position="152"/>
    </location>
</feature>
<evidence type="ECO:0000256" key="1">
    <source>
        <dbReference type="SAM" id="Coils"/>
    </source>
</evidence>